<feature type="non-terminal residue" evidence="2">
    <location>
        <position position="102"/>
    </location>
</feature>
<feature type="non-terminal residue" evidence="2">
    <location>
        <position position="1"/>
    </location>
</feature>
<feature type="region of interest" description="Disordered" evidence="1">
    <location>
        <begin position="42"/>
        <end position="102"/>
    </location>
</feature>
<name>A0A0A9Y4G4_LYGHE</name>
<reference evidence="2" key="1">
    <citation type="journal article" date="2014" name="PLoS ONE">
        <title>Transcriptome-Based Identification of ABC Transporters in the Western Tarnished Plant Bug Lygus hesperus.</title>
        <authorList>
            <person name="Hull J.J."/>
            <person name="Chaney K."/>
            <person name="Geib S.M."/>
            <person name="Fabrick J.A."/>
            <person name="Brent C.S."/>
            <person name="Walsh D."/>
            <person name="Lavine L.C."/>
        </authorList>
    </citation>
    <scope>NUCLEOTIDE SEQUENCE</scope>
</reference>
<organism evidence="2">
    <name type="scientific">Lygus hesperus</name>
    <name type="common">Western plant bug</name>
    <dbReference type="NCBI Taxonomy" id="30085"/>
    <lineage>
        <taxon>Eukaryota</taxon>
        <taxon>Metazoa</taxon>
        <taxon>Ecdysozoa</taxon>
        <taxon>Arthropoda</taxon>
        <taxon>Hexapoda</taxon>
        <taxon>Insecta</taxon>
        <taxon>Pterygota</taxon>
        <taxon>Neoptera</taxon>
        <taxon>Paraneoptera</taxon>
        <taxon>Hemiptera</taxon>
        <taxon>Heteroptera</taxon>
        <taxon>Panheteroptera</taxon>
        <taxon>Cimicomorpha</taxon>
        <taxon>Miridae</taxon>
        <taxon>Mirini</taxon>
        <taxon>Lygus</taxon>
    </lineage>
</organism>
<sequence>SFSGALNDFEYTHTNRRGRCNSIDALITAANLLESEQRDLRSLSKEPLLNNSTCPLKDGKKVTGNTPSSDFIDELRISPISAPPLTNNNLSTSGSQVPNFNA</sequence>
<dbReference type="EMBL" id="GBHO01017093">
    <property type="protein sequence ID" value="JAG26511.1"/>
    <property type="molecule type" value="Transcribed_RNA"/>
</dbReference>
<feature type="compositionally biased region" description="Polar residues" evidence="1">
    <location>
        <begin position="84"/>
        <end position="102"/>
    </location>
</feature>
<evidence type="ECO:0000256" key="1">
    <source>
        <dbReference type="SAM" id="MobiDB-lite"/>
    </source>
</evidence>
<protein>
    <submittedName>
        <fullName evidence="2">Uncharacterized protein</fullName>
    </submittedName>
</protein>
<accession>A0A0A9Y4G4</accession>
<reference evidence="2" key="2">
    <citation type="submission" date="2014-07" db="EMBL/GenBank/DDBJ databases">
        <authorList>
            <person name="Hull J."/>
        </authorList>
    </citation>
    <scope>NUCLEOTIDE SEQUENCE</scope>
</reference>
<proteinExistence type="predicted"/>
<dbReference type="AlphaFoldDB" id="A0A0A9Y4G4"/>
<evidence type="ECO:0000313" key="2">
    <source>
        <dbReference type="EMBL" id="JAG26511.1"/>
    </source>
</evidence>
<gene>
    <name evidence="2" type="ORF">CM83_105298</name>
</gene>